<organism evidence="3 4">
    <name type="scientific">Brevibacterium pityocampae</name>
    <dbReference type="NCBI Taxonomy" id="506594"/>
    <lineage>
        <taxon>Bacteria</taxon>
        <taxon>Bacillati</taxon>
        <taxon>Actinomycetota</taxon>
        <taxon>Actinomycetes</taxon>
        <taxon>Micrococcales</taxon>
        <taxon>Brevibacteriaceae</taxon>
        <taxon>Brevibacterium</taxon>
    </lineage>
</organism>
<dbReference type="Proteomes" id="UP001500642">
    <property type="component" value="Unassembled WGS sequence"/>
</dbReference>
<sequence>MTPDSPIEPAPRRIRAGDQDRDAVLDVLAAAHASGRLDPLEVDERQTVVVGSKFLDELLEPIADLPEGAELTLRIQRQLGTGPDGPGASGAGTIVPARTSGAGEVVPARAGSGPEENSVAILSGREIEVAPGTPAVRSYCVMGGDDLYLTDSLGPGVEITVDCYALMGGNTIYVPGGVRIIDRTINVLAGNDIKKGARGDGSNGTLVLTGFSLMAGHDVKIDPGWARAISRS</sequence>
<dbReference type="PANTHER" id="PTHR40763:SF5">
    <property type="entry name" value="MEMBRANE PROTEIN"/>
    <property type="match status" value="1"/>
</dbReference>
<evidence type="ECO:0000256" key="1">
    <source>
        <dbReference type="SAM" id="MobiDB-lite"/>
    </source>
</evidence>
<gene>
    <name evidence="3" type="ORF">GCM10023167_07370</name>
</gene>
<keyword evidence="4" id="KW-1185">Reference proteome</keyword>
<dbReference type="Pfam" id="PF08044">
    <property type="entry name" value="DUF1707"/>
    <property type="match status" value="1"/>
</dbReference>
<feature type="domain" description="DUF1707" evidence="2">
    <location>
        <begin position="14"/>
        <end position="66"/>
    </location>
</feature>
<evidence type="ECO:0000259" key="2">
    <source>
        <dbReference type="Pfam" id="PF08044"/>
    </source>
</evidence>
<dbReference type="EMBL" id="BAABGL010000003">
    <property type="protein sequence ID" value="GAA4385519.1"/>
    <property type="molecule type" value="Genomic_DNA"/>
</dbReference>
<accession>A0ABP8J5N9</accession>
<proteinExistence type="predicted"/>
<reference evidence="4" key="1">
    <citation type="journal article" date="2019" name="Int. J. Syst. Evol. Microbiol.">
        <title>The Global Catalogue of Microorganisms (GCM) 10K type strain sequencing project: providing services to taxonomists for standard genome sequencing and annotation.</title>
        <authorList>
            <consortium name="The Broad Institute Genomics Platform"/>
            <consortium name="The Broad Institute Genome Sequencing Center for Infectious Disease"/>
            <person name="Wu L."/>
            <person name="Ma J."/>
        </authorList>
    </citation>
    <scope>NUCLEOTIDE SEQUENCE [LARGE SCALE GENOMIC DNA]</scope>
    <source>
        <strain evidence="4">JCM 17808</strain>
    </source>
</reference>
<feature type="region of interest" description="Disordered" evidence="1">
    <location>
        <begin position="78"/>
        <end position="98"/>
    </location>
</feature>
<comment type="caution">
    <text evidence="3">The sequence shown here is derived from an EMBL/GenBank/DDBJ whole genome shotgun (WGS) entry which is preliminary data.</text>
</comment>
<protein>
    <recommendedName>
        <fullName evidence="2">DUF1707 domain-containing protein</fullName>
    </recommendedName>
</protein>
<dbReference type="PANTHER" id="PTHR40763">
    <property type="entry name" value="MEMBRANE PROTEIN-RELATED"/>
    <property type="match status" value="1"/>
</dbReference>
<dbReference type="InterPro" id="IPR012551">
    <property type="entry name" value="DUF1707_SHOCT-like"/>
</dbReference>
<name>A0ABP8J5N9_9MICO</name>
<evidence type="ECO:0000313" key="3">
    <source>
        <dbReference type="EMBL" id="GAA4385519.1"/>
    </source>
</evidence>
<dbReference type="RefSeq" id="WP_295686742.1">
    <property type="nucleotide sequence ID" value="NZ_BAABGL010000003.1"/>
</dbReference>
<evidence type="ECO:0000313" key="4">
    <source>
        <dbReference type="Proteomes" id="UP001500642"/>
    </source>
</evidence>